<organism evidence="2 3">
    <name type="scientific">Saprolegnia parasitica (strain CBS 223.65)</name>
    <dbReference type="NCBI Taxonomy" id="695850"/>
    <lineage>
        <taxon>Eukaryota</taxon>
        <taxon>Sar</taxon>
        <taxon>Stramenopiles</taxon>
        <taxon>Oomycota</taxon>
        <taxon>Saprolegniomycetes</taxon>
        <taxon>Saprolegniales</taxon>
        <taxon>Saprolegniaceae</taxon>
        <taxon>Saprolegnia</taxon>
    </lineage>
</organism>
<dbReference type="RefSeq" id="XP_012202473.1">
    <property type="nucleotide sequence ID" value="XM_012347083.1"/>
</dbReference>
<evidence type="ECO:0008006" key="4">
    <source>
        <dbReference type="Google" id="ProtNLM"/>
    </source>
</evidence>
<evidence type="ECO:0000256" key="1">
    <source>
        <dbReference type="SAM" id="MobiDB-lite"/>
    </source>
</evidence>
<dbReference type="Gene3D" id="3.30.40.10">
    <property type="entry name" value="Zinc/RING finger domain, C3HC4 (zinc finger)"/>
    <property type="match status" value="1"/>
</dbReference>
<dbReference type="AlphaFoldDB" id="A0A067CJ40"/>
<name>A0A067CJ40_SAPPC</name>
<keyword evidence="3" id="KW-1185">Reference proteome</keyword>
<proteinExistence type="predicted"/>
<evidence type="ECO:0000313" key="3">
    <source>
        <dbReference type="Proteomes" id="UP000030745"/>
    </source>
</evidence>
<dbReference type="Proteomes" id="UP000030745">
    <property type="component" value="Unassembled WGS sequence"/>
</dbReference>
<evidence type="ECO:0000313" key="2">
    <source>
        <dbReference type="EMBL" id="KDO26827.1"/>
    </source>
</evidence>
<dbReference type="KEGG" id="spar:SPRG_08118"/>
<dbReference type="EMBL" id="KK583221">
    <property type="protein sequence ID" value="KDO26827.1"/>
    <property type="molecule type" value="Genomic_DNA"/>
</dbReference>
<sequence length="326" mass="36209">MQQNVASASPTAVGSPSSSAANAVRRAPVTETPLLHLTDGEKREYATTGHRVCAELIKLAALTREAKVRSTTRDAAFCRQTSTLSSVPSLQAYIDRVHPTIFDSLDATMHVCTIEDADDGNHHHIRLQWGLIHVPWGHDREFTYLEVQRIFVDANGCRGYARCLYSVPLSIQLTPVKRLLGTLYHSGIVVKETSTPGVLEEVVLINMALQGHVPMWMTTIVAKSLLKRTCQLQRALVGRPSTRRVSIWTETTTTGDASTTKTLCKRCTKPLPWFRLKAKCAVCLEMVCRDCSTHWDILWNKSDRVCRLCHGHVLSMQAKTAAAHAL</sequence>
<protein>
    <recommendedName>
        <fullName evidence="4">FYVE-type domain-containing protein</fullName>
    </recommendedName>
</protein>
<dbReference type="GeneID" id="24130352"/>
<dbReference type="OrthoDB" id="59153at2759"/>
<dbReference type="InterPro" id="IPR011011">
    <property type="entry name" value="Znf_FYVE_PHD"/>
</dbReference>
<dbReference type="SUPFAM" id="SSF57903">
    <property type="entry name" value="FYVE/PHD zinc finger"/>
    <property type="match status" value="1"/>
</dbReference>
<feature type="compositionally biased region" description="Polar residues" evidence="1">
    <location>
        <begin position="1"/>
        <end position="21"/>
    </location>
</feature>
<dbReference type="InterPro" id="IPR013083">
    <property type="entry name" value="Znf_RING/FYVE/PHD"/>
</dbReference>
<dbReference type="OMA" id="STHWDIL"/>
<dbReference type="VEuPathDB" id="FungiDB:SPRG_08118"/>
<dbReference type="InterPro" id="IPR023393">
    <property type="entry name" value="START-like_dom_sf"/>
</dbReference>
<feature type="region of interest" description="Disordered" evidence="1">
    <location>
        <begin position="1"/>
        <end position="26"/>
    </location>
</feature>
<accession>A0A067CJ40</accession>
<dbReference type="Gene3D" id="3.30.530.20">
    <property type="match status" value="1"/>
</dbReference>
<reference evidence="2 3" key="1">
    <citation type="journal article" date="2013" name="PLoS Genet.">
        <title>Distinctive expansion of potential virulence genes in the genome of the oomycete fish pathogen Saprolegnia parasitica.</title>
        <authorList>
            <person name="Jiang R.H."/>
            <person name="de Bruijn I."/>
            <person name="Haas B.J."/>
            <person name="Belmonte R."/>
            <person name="Lobach L."/>
            <person name="Christie J."/>
            <person name="van den Ackerveken G."/>
            <person name="Bottin A."/>
            <person name="Bulone V."/>
            <person name="Diaz-Moreno S.M."/>
            <person name="Dumas B."/>
            <person name="Fan L."/>
            <person name="Gaulin E."/>
            <person name="Govers F."/>
            <person name="Grenville-Briggs L.J."/>
            <person name="Horner N.R."/>
            <person name="Levin J.Z."/>
            <person name="Mammella M."/>
            <person name="Meijer H.J."/>
            <person name="Morris P."/>
            <person name="Nusbaum C."/>
            <person name="Oome S."/>
            <person name="Phillips A.J."/>
            <person name="van Rooyen D."/>
            <person name="Rzeszutek E."/>
            <person name="Saraiva M."/>
            <person name="Secombes C.J."/>
            <person name="Seidl M.F."/>
            <person name="Snel B."/>
            <person name="Stassen J.H."/>
            <person name="Sykes S."/>
            <person name="Tripathy S."/>
            <person name="van den Berg H."/>
            <person name="Vega-Arreguin J.C."/>
            <person name="Wawra S."/>
            <person name="Young S.K."/>
            <person name="Zeng Q."/>
            <person name="Dieguez-Uribeondo J."/>
            <person name="Russ C."/>
            <person name="Tyler B.M."/>
            <person name="van West P."/>
        </authorList>
    </citation>
    <scope>NUCLEOTIDE SEQUENCE [LARGE SCALE GENOMIC DNA]</scope>
    <source>
        <strain evidence="2 3">CBS 223.65</strain>
    </source>
</reference>
<gene>
    <name evidence="2" type="ORF">SPRG_08118</name>
</gene>
<dbReference type="CDD" id="cd00065">
    <property type="entry name" value="FYVE_like_SF"/>
    <property type="match status" value="1"/>
</dbReference>